<dbReference type="RefSeq" id="XP_028991668.1">
    <property type="nucleotide sequence ID" value="XM_029135835.3"/>
</dbReference>
<evidence type="ECO:0000256" key="11">
    <source>
        <dbReference type="SAM" id="Phobius"/>
    </source>
</evidence>
<dbReference type="GO" id="GO:0042102">
    <property type="term" value="P:positive regulation of T cell proliferation"/>
    <property type="evidence" value="ECO:0007669"/>
    <property type="project" value="TreeGrafter"/>
</dbReference>
<evidence type="ECO:0000256" key="5">
    <source>
        <dbReference type="ARBA" id="ARBA00022989"/>
    </source>
</evidence>
<keyword evidence="8" id="KW-0675">Receptor</keyword>
<keyword evidence="10" id="KW-0393">Immunoglobulin domain</keyword>
<proteinExistence type="predicted"/>
<dbReference type="GO" id="GO:0042130">
    <property type="term" value="P:negative regulation of T cell proliferation"/>
    <property type="evidence" value="ECO:0007669"/>
    <property type="project" value="TreeGrafter"/>
</dbReference>
<dbReference type="GO" id="GO:0071222">
    <property type="term" value="P:cellular response to lipopolysaccharide"/>
    <property type="evidence" value="ECO:0007669"/>
    <property type="project" value="TreeGrafter"/>
</dbReference>
<dbReference type="InterPro" id="IPR013783">
    <property type="entry name" value="Ig-like_fold"/>
</dbReference>
<feature type="domain" description="Ig-like" evidence="12">
    <location>
        <begin position="11"/>
        <end position="127"/>
    </location>
</feature>
<keyword evidence="4" id="KW-0732">Signal</keyword>
<dbReference type="KEGG" id="bspl:114846775"/>
<keyword evidence="9" id="KW-0325">Glycoprotein</keyword>
<evidence type="ECO:0000256" key="6">
    <source>
        <dbReference type="ARBA" id="ARBA00023136"/>
    </source>
</evidence>
<dbReference type="InterPro" id="IPR013106">
    <property type="entry name" value="Ig_V-set"/>
</dbReference>
<dbReference type="Pfam" id="PF07686">
    <property type="entry name" value="V-set"/>
    <property type="match status" value="1"/>
</dbReference>
<evidence type="ECO:0000256" key="3">
    <source>
        <dbReference type="ARBA" id="ARBA00022692"/>
    </source>
</evidence>
<dbReference type="GO" id="GO:0007166">
    <property type="term" value="P:cell surface receptor signaling pathway"/>
    <property type="evidence" value="ECO:0007669"/>
    <property type="project" value="TreeGrafter"/>
</dbReference>
<dbReference type="PANTHER" id="PTHR25466:SF14">
    <property type="entry name" value="BUTYROPHILIN SUBFAMILY 2 MEMBER A2-LIKE-RELATED"/>
    <property type="match status" value="1"/>
</dbReference>
<dbReference type="SUPFAM" id="SSF48726">
    <property type="entry name" value="Immunoglobulin"/>
    <property type="match status" value="1"/>
</dbReference>
<accession>A0A6P7LBL5</accession>
<dbReference type="Proteomes" id="UP000515150">
    <property type="component" value="Chromosome 21"/>
</dbReference>
<keyword evidence="13" id="KW-1185">Reference proteome</keyword>
<evidence type="ECO:0000256" key="9">
    <source>
        <dbReference type="ARBA" id="ARBA00023180"/>
    </source>
</evidence>
<dbReference type="InterPro" id="IPR051713">
    <property type="entry name" value="T-cell_Activation_Regulation"/>
</dbReference>
<evidence type="ECO:0000256" key="1">
    <source>
        <dbReference type="ARBA" id="ARBA00004251"/>
    </source>
</evidence>
<evidence type="ECO:0000256" key="2">
    <source>
        <dbReference type="ARBA" id="ARBA00022475"/>
    </source>
</evidence>
<evidence type="ECO:0000256" key="7">
    <source>
        <dbReference type="ARBA" id="ARBA00023157"/>
    </source>
</evidence>
<dbReference type="InParanoid" id="A0A6P7LBL5"/>
<evidence type="ECO:0000256" key="8">
    <source>
        <dbReference type="ARBA" id="ARBA00023170"/>
    </source>
</evidence>
<keyword evidence="3 11" id="KW-0812">Transmembrane</keyword>
<evidence type="ECO:0000256" key="4">
    <source>
        <dbReference type="ARBA" id="ARBA00022729"/>
    </source>
</evidence>
<dbReference type="GO" id="GO:0031295">
    <property type="term" value="P:T cell costimulation"/>
    <property type="evidence" value="ECO:0007669"/>
    <property type="project" value="TreeGrafter"/>
</dbReference>
<dbReference type="GO" id="GO:0009897">
    <property type="term" value="C:external side of plasma membrane"/>
    <property type="evidence" value="ECO:0007669"/>
    <property type="project" value="TreeGrafter"/>
</dbReference>
<dbReference type="PROSITE" id="PS50835">
    <property type="entry name" value="IG_LIKE"/>
    <property type="match status" value="1"/>
</dbReference>
<dbReference type="InterPro" id="IPR003599">
    <property type="entry name" value="Ig_sub"/>
</dbReference>
<dbReference type="GO" id="GO:0006955">
    <property type="term" value="P:immune response"/>
    <property type="evidence" value="ECO:0007669"/>
    <property type="project" value="TreeGrafter"/>
</dbReference>
<sequence>MIHTIHNNGRPLFLEGYNCNWCDDKVVINGSIEDRVILPCPCPNRNLAEVLAWQMEEPNKEKVLVHHGNHSNYSDKYKNRAQLFQNGDKYNCSLLLTNITADDQGKYRCSFTHENMYNALFVHLNVSANFNLCQKTTNQVNDSLNRTECEVEGRYRDTEILWYLDQQLLTNSTTTKIIHNYTSKAAGSHTFTSEIITELTGKPICKVKAKGVPAVISELCPPEPWVRQPDNEMSCYRAYFKLIPIALVIGVSLVLLYRWKHSQGLRRHRQVKTNPFLP</sequence>
<dbReference type="PANTHER" id="PTHR25466">
    <property type="entry name" value="T-LYMPHOCYTE ACTIVATION ANTIGEN"/>
    <property type="match status" value="1"/>
</dbReference>
<evidence type="ECO:0000256" key="10">
    <source>
        <dbReference type="ARBA" id="ARBA00023319"/>
    </source>
</evidence>
<dbReference type="SMART" id="SM00409">
    <property type="entry name" value="IG"/>
    <property type="match status" value="1"/>
</dbReference>
<protein>
    <submittedName>
        <fullName evidence="14">Uncharacterized protein si:dkey-192g7.3 isoform X1</fullName>
    </submittedName>
</protein>
<evidence type="ECO:0000313" key="14">
    <source>
        <dbReference type="RefSeq" id="XP_028991668.1"/>
    </source>
</evidence>
<organism evidence="13 14">
    <name type="scientific">Betta splendens</name>
    <name type="common">Siamese fighting fish</name>
    <dbReference type="NCBI Taxonomy" id="158456"/>
    <lineage>
        <taxon>Eukaryota</taxon>
        <taxon>Metazoa</taxon>
        <taxon>Chordata</taxon>
        <taxon>Craniata</taxon>
        <taxon>Vertebrata</taxon>
        <taxon>Euteleostomi</taxon>
        <taxon>Actinopterygii</taxon>
        <taxon>Neopterygii</taxon>
        <taxon>Teleostei</taxon>
        <taxon>Neoteleostei</taxon>
        <taxon>Acanthomorphata</taxon>
        <taxon>Anabantaria</taxon>
        <taxon>Anabantiformes</taxon>
        <taxon>Anabantoidei</taxon>
        <taxon>Osphronemidae</taxon>
        <taxon>Betta</taxon>
    </lineage>
</organism>
<reference evidence="14" key="1">
    <citation type="submission" date="2025-08" db="UniProtKB">
        <authorList>
            <consortium name="RefSeq"/>
        </authorList>
    </citation>
    <scope>IDENTIFICATION</scope>
</reference>
<feature type="transmembrane region" description="Helical" evidence="11">
    <location>
        <begin position="238"/>
        <end position="259"/>
    </location>
</feature>
<dbReference type="GeneID" id="114846775"/>
<evidence type="ECO:0000259" key="12">
    <source>
        <dbReference type="PROSITE" id="PS50835"/>
    </source>
</evidence>
<dbReference type="OrthoDB" id="6157407at2759"/>
<dbReference type="Gene3D" id="2.60.40.10">
    <property type="entry name" value="Immunoglobulins"/>
    <property type="match status" value="1"/>
</dbReference>
<dbReference type="SMART" id="SM00406">
    <property type="entry name" value="IGv"/>
    <property type="match status" value="1"/>
</dbReference>
<dbReference type="AlphaFoldDB" id="A0A6P7LBL5"/>
<keyword evidence="6 11" id="KW-0472">Membrane</keyword>
<keyword evidence="7" id="KW-1015">Disulfide bond</keyword>
<comment type="subcellular location">
    <subcellularLocation>
        <location evidence="1">Cell membrane</location>
        <topology evidence="1">Single-pass type I membrane protein</topology>
    </subcellularLocation>
</comment>
<dbReference type="InterPro" id="IPR036179">
    <property type="entry name" value="Ig-like_dom_sf"/>
</dbReference>
<evidence type="ECO:0000313" key="13">
    <source>
        <dbReference type="Proteomes" id="UP000515150"/>
    </source>
</evidence>
<dbReference type="InterPro" id="IPR007110">
    <property type="entry name" value="Ig-like_dom"/>
</dbReference>
<keyword evidence="5 11" id="KW-1133">Transmembrane helix</keyword>
<name>A0A6P7LBL5_BETSP</name>
<keyword evidence="2" id="KW-1003">Cell membrane</keyword>
<gene>
    <name evidence="14" type="primary">si:dkey-192g7.3</name>
</gene>